<gene>
    <name evidence="2" type="ORF">CDL15_Pgr009742</name>
</gene>
<dbReference type="EMBL" id="MTKT01003224">
    <property type="protein sequence ID" value="OWM76096.1"/>
    <property type="molecule type" value="Genomic_DNA"/>
</dbReference>
<organism evidence="2 3">
    <name type="scientific">Punica granatum</name>
    <name type="common">Pomegranate</name>
    <dbReference type="NCBI Taxonomy" id="22663"/>
    <lineage>
        <taxon>Eukaryota</taxon>
        <taxon>Viridiplantae</taxon>
        <taxon>Streptophyta</taxon>
        <taxon>Embryophyta</taxon>
        <taxon>Tracheophyta</taxon>
        <taxon>Spermatophyta</taxon>
        <taxon>Magnoliopsida</taxon>
        <taxon>eudicotyledons</taxon>
        <taxon>Gunneridae</taxon>
        <taxon>Pentapetalae</taxon>
        <taxon>rosids</taxon>
        <taxon>malvids</taxon>
        <taxon>Myrtales</taxon>
        <taxon>Lythraceae</taxon>
        <taxon>Punica</taxon>
    </lineage>
</organism>
<evidence type="ECO:0000313" key="3">
    <source>
        <dbReference type="Proteomes" id="UP000197138"/>
    </source>
</evidence>
<sequence>MAGLYNLQGYPNESKRELESKEQLVVPLPHGRSFSSPSLQLKLGRRGNTKGLRRTPLHQERALEVVR</sequence>
<reference evidence="3" key="1">
    <citation type="journal article" date="2017" name="Plant J.">
        <title>The pomegranate (Punica granatum L.) genome and the genomics of punicalagin biosynthesis.</title>
        <authorList>
            <person name="Qin G."/>
            <person name="Xu C."/>
            <person name="Ming R."/>
            <person name="Tang H."/>
            <person name="Guyot R."/>
            <person name="Kramer E.M."/>
            <person name="Hu Y."/>
            <person name="Yi X."/>
            <person name="Qi Y."/>
            <person name="Xu X."/>
            <person name="Gao Z."/>
            <person name="Pan H."/>
            <person name="Jian J."/>
            <person name="Tian Y."/>
            <person name="Yue Z."/>
            <person name="Xu Y."/>
        </authorList>
    </citation>
    <scope>NUCLEOTIDE SEQUENCE [LARGE SCALE GENOMIC DNA]</scope>
    <source>
        <strain evidence="3">cv. Dabenzi</strain>
    </source>
</reference>
<feature type="compositionally biased region" description="Basic and acidic residues" evidence="1">
    <location>
        <begin position="57"/>
        <end position="67"/>
    </location>
</feature>
<feature type="region of interest" description="Disordered" evidence="1">
    <location>
        <begin position="1"/>
        <end position="67"/>
    </location>
</feature>
<dbReference type="AlphaFoldDB" id="A0A218WU25"/>
<protein>
    <submittedName>
        <fullName evidence="2">Uncharacterized protein</fullName>
    </submittedName>
</protein>
<comment type="caution">
    <text evidence="2">The sequence shown here is derived from an EMBL/GenBank/DDBJ whole genome shotgun (WGS) entry which is preliminary data.</text>
</comment>
<feature type="compositionally biased region" description="Basic residues" evidence="1">
    <location>
        <begin position="43"/>
        <end position="56"/>
    </location>
</feature>
<evidence type="ECO:0000256" key="1">
    <source>
        <dbReference type="SAM" id="MobiDB-lite"/>
    </source>
</evidence>
<accession>A0A218WU25</accession>
<name>A0A218WU25_PUNGR</name>
<proteinExistence type="predicted"/>
<evidence type="ECO:0000313" key="2">
    <source>
        <dbReference type="EMBL" id="OWM76096.1"/>
    </source>
</evidence>
<feature type="compositionally biased region" description="Basic and acidic residues" evidence="1">
    <location>
        <begin position="13"/>
        <end position="22"/>
    </location>
</feature>
<dbReference type="Proteomes" id="UP000197138">
    <property type="component" value="Unassembled WGS sequence"/>
</dbReference>